<name>A0A6G1KG73_9PLEO</name>
<reference evidence="1" key="1">
    <citation type="journal article" date="2020" name="Stud. Mycol.">
        <title>101 Dothideomycetes genomes: a test case for predicting lifestyles and emergence of pathogens.</title>
        <authorList>
            <person name="Haridas S."/>
            <person name="Albert R."/>
            <person name="Binder M."/>
            <person name="Bloem J."/>
            <person name="Labutti K."/>
            <person name="Salamov A."/>
            <person name="Andreopoulos B."/>
            <person name="Baker S."/>
            <person name="Barry K."/>
            <person name="Bills G."/>
            <person name="Bluhm B."/>
            <person name="Cannon C."/>
            <person name="Castanera R."/>
            <person name="Culley D."/>
            <person name="Daum C."/>
            <person name="Ezra D."/>
            <person name="Gonzalez J."/>
            <person name="Henrissat B."/>
            <person name="Kuo A."/>
            <person name="Liang C."/>
            <person name="Lipzen A."/>
            <person name="Lutzoni F."/>
            <person name="Magnuson J."/>
            <person name="Mondo S."/>
            <person name="Nolan M."/>
            <person name="Ohm R."/>
            <person name="Pangilinan J."/>
            <person name="Park H.-J."/>
            <person name="Ramirez L."/>
            <person name="Alfaro M."/>
            <person name="Sun H."/>
            <person name="Tritt A."/>
            <person name="Yoshinaga Y."/>
            <person name="Zwiers L.-H."/>
            <person name="Turgeon B."/>
            <person name="Goodwin S."/>
            <person name="Spatafora J."/>
            <person name="Crous P."/>
            <person name="Grigoriev I."/>
        </authorList>
    </citation>
    <scope>NUCLEOTIDE SEQUENCE</scope>
    <source>
        <strain evidence="1">CBS 279.74</strain>
    </source>
</reference>
<evidence type="ECO:0000313" key="1">
    <source>
        <dbReference type="EMBL" id="KAF2711411.1"/>
    </source>
</evidence>
<evidence type="ECO:0000313" key="2">
    <source>
        <dbReference type="Proteomes" id="UP000799428"/>
    </source>
</evidence>
<sequence>MNKVYETCGGSIRSVLERWERAYFIAADVKTWNEIVAAAEAGKGVKFDVSYDTTEKLQKGEVTELPGYTTMYEAFGGAEVARPIMQAIFSQYGLWMEEGLFDYKSGTLLNKVFPDIKPLKLEEAWKEAGKA</sequence>
<accession>A0A6G1KG73</accession>
<gene>
    <name evidence="1" type="ORF">K504DRAFT_489296</name>
</gene>
<protein>
    <recommendedName>
        <fullName evidence="3">NmrA-like domain-containing protein</fullName>
    </recommendedName>
</protein>
<dbReference type="OrthoDB" id="10000533at2759"/>
<keyword evidence="2" id="KW-1185">Reference proteome</keyword>
<organism evidence="1 2">
    <name type="scientific">Pleomassaria siparia CBS 279.74</name>
    <dbReference type="NCBI Taxonomy" id="1314801"/>
    <lineage>
        <taxon>Eukaryota</taxon>
        <taxon>Fungi</taxon>
        <taxon>Dikarya</taxon>
        <taxon>Ascomycota</taxon>
        <taxon>Pezizomycotina</taxon>
        <taxon>Dothideomycetes</taxon>
        <taxon>Pleosporomycetidae</taxon>
        <taxon>Pleosporales</taxon>
        <taxon>Pleomassariaceae</taxon>
        <taxon>Pleomassaria</taxon>
    </lineage>
</organism>
<evidence type="ECO:0008006" key="3">
    <source>
        <dbReference type="Google" id="ProtNLM"/>
    </source>
</evidence>
<dbReference type="Proteomes" id="UP000799428">
    <property type="component" value="Unassembled WGS sequence"/>
</dbReference>
<dbReference type="EMBL" id="MU005767">
    <property type="protein sequence ID" value="KAF2711411.1"/>
    <property type="molecule type" value="Genomic_DNA"/>
</dbReference>
<proteinExistence type="predicted"/>
<dbReference type="AlphaFoldDB" id="A0A6G1KG73"/>